<sequence length="534" mass="62704">MFNSNLVKCEVGTLFEIDNFSDKSDTETELFNKNEHYTSESESTCESVSSQVFTDTFDCQIKNSGLLYRSDSTALDNSEFLSNLDSINFVPLEHISLDIFNTKDDVFLKPARETSQEQLGCIDFTDKNVVRTQSYPFIQNIQNDTNLHKSFSTDNLHTVHIKAYNNYPLIHDCMWSSTVDIKSSNVAIKNLMGIDEEPGRMPIKNYELALKNVFYRHVIQFEHSEIESSDDEIDIANNYFEINFDSIFSSKKYQNRNQYKKNIYRRRRRRRSSGTSEFNYKYRKFSNAKQDDYDFNIEQTESESDQSTTMPSNQFKTHSNTLKINSSYDTPPPSPKEKKNRCHCPENFKQNCLSAKINYGLLKAHVAEIHNYNIPFSYQKANYKSTPNKNFYHGFSNSDTSNSDEDVEISNWKNDQTEYRPSPKHDSHSFYKRQHYVYKNEKTGGKRSQHNDLERKRRNDLKTNFEILRDLVPVMKNRNRRAKVTILQDAIEYIDILVKEEKNTKCHLEKLKGKHLLLKRSYNNMNKSKKIANY</sequence>
<dbReference type="GO" id="GO:0003677">
    <property type="term" value="F:DNA binding"/>
    <property type="evidence" value="ECO:0007669"/>
    <property type="project" value="UniProtKB-KW"/>
</dbReference>
<dbReference type="EMBL" id="LWCA01000324">
    <property type="protein sequence ID" value="OAF69172.1"/>
    <property type="molecule type" value="Genomic_DNA"/>
</dbReference>
<evidence type="ECO:0000313" key="4">
    <source>
        <dbReference type="EMBL" id="OAF69172.1"/>
    </source>
</evidence>
<dbReference type="GO" id="GO:0046983">
    <property type="term" value="F:protein dimerization activity"/>
    <property type="evidence" value="ECO:0007669"/>
    <property type="project" value="InterPro"/>
</dbReference>
<organism evidence="4 5">
    <name type="scientific">Intoshia linei</name>
    <dbReference type="NCBI Taxonomy" id="1819745"/>
    <lineage>
        <taxon>Eukaryota</taxon>
        <taxon>Metazoa</taxon>
        <taxon>Spiralia</taxon>
        <taxon>Lophotrochozoa</taxon>
        <taxon>Mesozoa</taxon>
        <taxon>Orthonectida</taxon>
        <taxon>Rhopaluridae</taxon>
        <taxon>Intoshia</taxon>
    </lineage>
</organism>
<dbReference type="OrthoDB" id="5964374at2759"/>
<keyword evidence="1" id="KW-0238">DNA-binding</keyword>
<dbReference type="Gene3D" id="4.10.280.10">
    <property type="entry name" value="Helix-loop-helix DNA-binding domain"/>
    <property type="match status" value="1"/>
</dbReference>
<dbReference type="InterPro" id="IPR036638">
    <property type="entry name" value="HLH_DNA-bd_sf"/>
</dbReference>
<gene>
    <name evidence="4" type="ORF">A3Q56_03091</name>
</gene>
<keyword evidence="5" id="KW-1185">Reference proteome</keyword>
<evidence type="ECO:0000256" key="2">
    <source>
        <dbReference type="SAM" id="MobiDB-lite"/>
    </source>
</evidence>
<dbReference type="FunFam" id="4.10.280.10:FF:000019">
    <property type="entry name" value="Myc proto-oncogene protein"/>
    <property type="match status" value="1"/>
</dbReference>
<comment type="caution">
    <text evidence="4">The sequence shown here is derived from an EMBL/GenBank/DDBJ whole genome shotgun (WGS) entry which is preliminary data.</text>
</comment>
<evidence type="ECO:0000259" key="3">
    <source>
        <dbReference type="PROSITE" id="PS50888"/>
    </source>
</evidence>
<feature type="compositionally biased region" description="Polar residues" evidence="2">
    <location>
        <begin position="305"/>
        <end position="329"/>
    </location>
</feature>
<accession>A0A177B644</accession>
<reference evidence="4 5" key="1">
    <citation type="submission" date="2016-04" db="EMBL/GenBank/DDBJ databases">
        <title>The genome of Intoshia linei affirms orthonectids as highly simplified spiralians.</title>
        <authorList>
            <person name="Mikhailov K.V."/>
            <person name="Slusarev G.S."/>
            <person name="Nikitin M.A."/>
            <person name="Logacheva M.D."/>
            <person name="Penin A."/>
            <person name="Aleoshin V."/>
            <person name="Panchin Y.V."/>
        </authorList>
    </citation>
    <scope>NUCLEOTIDE SEQUENCE [LARGE SCALE GENOMIC DNA]</scope>
    <source>
        <strain evidence="4">Intl2013</strain>
        <tissue evidence="4">Whole animal</tissue>
    </source>
</reference>
<dbReference type="InterPro" id="IPR002418">
    <property type="entry name" value="Tscrpt_reg_Myc"/>
</dbReference>
<feature type="domain" description="BHLH" evidence="3">
    <location>
        <begin position="445"/>
        <end position="497"/>
    </location>
</feature>
<dbReference type="InterPro" id="IPR050433">
    <property type="entry name" value="Myc_transcription_factors"/>
</dbReference>
<dbReference type="SMART" id="SM00353">
    <property type="entry name" value="HLH"/>
    <property type="match status" value="1"/>
</dbReference>
<protein>
    <recommendedName>
        <fullName evidence="3">BHLH domain-containing protein</fullName>
    </recommendedName>
</protein>
<evidence type="ECO:0000313" key="5">
    <source>
        <dbReference type="Proteomes" id="UP000078046"/>
    </source>
</evidence>
<dbReference type="PANTHER" id="PTHR45851">
    <property type="entry name" value="MYC PROTO-ONCOGENE"/>
    <property type="match status" value="1"/>
</dbReference>
<dbReference type="InterPro" id="IPR011598">
    <property type="entry name" value="bHLH_dom"/>
</dbReference>
<proteinExistence type="predicted"/>
<name>A0A177B644_9BILA</name>
<dbReference type="Pfam" id="PF00010">
    <property type="entry name" value="HLH"/>
    <property type="match status" value="1"/>
</dbReference>
<evidence type="ECO:0000256" key="1">
    <source>
        <dbReference type="ARBA" id="ARBA00023125"/>
    </source>
</evidence>
<dbReference type="Proteomes" id="UP000078046">
    <property type="component" value="Unassembled WGS sequence"/>
</dbReference>
<dbReference type="SUPFAM" id="SSF47459">
    <property type="entry name" value="HLH, helix-loop-helix DNA-binding domain"/>
    <property type="match status" value="1"/>
</dbReference>
<feature type="region of interest" description="Disordered" evidence="2">
    <location>
        <begin position="300"/>
        <end position="342"/>
    </location>
</feature>
<dbReference type="PROSITE" id="PS50888">
    <property type="entry name" value="BHLH"/>
    <property type="match status" value="1"/>
</dbReference>
<dbReference type="AlphaFoldDB" id="A0A177B644"/>
<dbReference type="PRINTS" id="PR00044">
    <property type="entry name" value="LEUZIPPRMYC"/>
</dbReference>
<dbReference type="CDD" id="cd11400">
    <property type="entry name" value="bHLHzip_Myc"/>
    <property type="match status" value="1"/>
</dbReference>
<dbReference type="GO" id="GO:0003700">
    <property type="term" value="F:DNA-binding transcription factor activity"/>
    <property type="evidence" value="ECO:0007669"/>
    <property type="project" value="InterPro"/>
</dbReference>